<evidence type="ECO:0000256" key="1">
    <source>
        <dbReference type="ARBA" id="ARBA00022468"/>
    </source>
</evidence>
<dbReference type="InterPro" id="IPR001849">
    <property type="entry name" value="PH_domain"/>
</dbReference>
<dbReference type="SUPFAM" id="SSF48350">
    <property type="entry name" value="GTPase activation domain, GAP"/>
    <property type="match status" value="1"/>
</dbReference>
<evidence type="ECO:0000259" key="3">
    <source>
        <dbReference type="PROSITE" id="PS50003"/>
    </source>
</evidence>
<evidence type="ECO:0000313" key="5">
    <source>
        <dbReference type="EMBL" id="KAG8230304.1"/>
    </source>
</evidence>
<name>A0A8K0K879_LADFU</name>
<dbReference type="PROSITE" id="PS50238">
    <property type="entry name" value="RHOGAP"/>
    <property type="match status" value="1"/>
</dbReference>
<dbReference type="AlphaFoldDB" id="A0A8K0K879"/>
<evidence type="ECO:0000256" key="2">
    <source>
        <dbReference type="SAM" id="MobiDB-lite"/>
    </source>
</evidence>
<dbReference type="GO" id="GO:0005096">
    <property type="term" value="F:GTPase activator activity"/>
    <property type="evidence" value="ECO:0007669"/>
    <property type="project" value="UniProtKB-KW"/>
</dbReference>
<dbReference type="Pfam" id="PF00620">
    <property type="entry name" value="RhoGAP"/>
    <property type="match status" value="1"/>
</dbReference>
<dbReference type="Gene3D" id="2.30.29.30">
    <property type="entry name" value="Pleckstrin-homology domain (PH domain)/Phosphotyrosine-binding domain (PTB)"/>
    <property type="match status" value="1"/>
</dbReference>
<comment type="caution">
    <text evidence="5">The sequence shown here is derived from an EMBL/GenBank/DDBJ whole genome shotgun (WGS) entry which is preliminary data.</text>
</comment>
<protein>
    <submittedName>
        <fullName evidence="5">Uncharacterized protein</fullName>
    </submittedName>
</protein>
<evidence type="ECO:0000313" key="6">
    <source>
        <dbReference type="Proteomes" id="UP000792457"/>
    </source>
</evidence>
<feature type="compositionally biased region" description="Low complexity" evidence="2">
    <location>
        <begin position="11"/>
        <end position="44"/>
    </location>
</feature>
<dbReference type="InterPro" id="IPR011993">
    <property type="entry name" value="PH-like_dom_sf"/>
</dbReference>
<dbReference type="InterPro" id="IPR008936">
    <property type="entry name" value="Rho_GTPase_activation_prot"/>
</dbReference>
<dbReference type="PANTHER" id="PTHR23175">
    <property type="entry name" value="PDZ DOMAIN-CONTAINING PROTEIN"/>
    <property type="match status" value="1"/>
</dbReference>
<evidence type="ECO:0000259" key="4">
    <source>
        <dbReference type="PROSITE" id="PS50238"/>
    </source>
</evidence>
<organism evidence="5 6">
    <name type="scientific">Ladona fulva</name>
    <name type="common">Scarce chaser dragonfly</name>
    <name type="synonym">Libellula fulva</name>
    <dbReference type="NCBI Taxonomy" id="123851"/>
    <lineage>
        <taxon>Eukaryota</taxon>
        <taxon>Metazoa</taxon>
        <taxon>Ecdysozoa</taxon>
        <taxon>Arthropoda</taxon>
        <taxon>Hexapoda</taxon>
        <taxon>Insecta</taxon>
        <taxon>Pterygota</taxon>
        <taxon>Palaeoptera</taxon>
        <taxon>Odonata</taxon>
        <taxon>Epiprocta</taxon>
        <taxon>Anisoptera</taxon>
        <taxon>Libelluloidea</taxon>
        <taxon>Libellulidae</taxon>
        <taxon>Ladona</taxon>
    </lineage>
</organism>
<keyword evidence="6" id="KW-1185">Reference proteome</keyword>
<dbReference type="SMART" id="SM00324">
    <property type="entry name" value="RhoGAP"/>
    <property type="match status" value="1"/>
</dbReference>
<reference evidence="5" key="2">
    <citation type="submission" date="2017-10" db="EMBL/GenBank/DDBJ databases">
        <title>Ladona fulva Genome sequencing and assembly.</title>
        <authorList>
            <person name="Murali S."/>
            <person name="Richards S."/>
            <person name="Bandaranaike D."/>
            <person name="Bellair M."/>
            <person name="Blankenburg K."/>
            <person name="Chao H."/>
            <person name="Dinh H."/>
            <person name="Doddapaneni H."/>
            <person name="Dugan-Rocha S."/>
            <person name="Elkadiri S."/>
            <person name="Gnanaolivu R."/>
            <person name="Hernandez B."/>
            <person name="Skinner E."/>
            <person name="Javaid M."/>
            <person name="Lee S."/>
            <person name="Li M."/>
            <person name="Ming W."/>
            <person name="Munidasa M."/>
            <person name="Muniz J."/>
            <person name="Nguyen L."/>
            <person name="Hughes D."/>
            <person name="Osuji N."/>
            <person name="Pu L.-L."/>
            <person name="Puazo M."/>
            <person name="Qu C."/>
            <person name="Quiroz J."/>
            <person name="Raj R."/>
            <person name="Weissenberger G."/>
            <person name="Xin Y."/>
            <person name="Zou X."/>
            <person name="Han Y."/>
            <person name="Worley K."/>
            <person name="Muzny D."/>
            <person name="Gibbs R."/>
        </authorList>
    </citation>
    <scope>NUCLEOTIDE SEQUENCE</scope>
    <source>
        <strain evidence="5">Sampled in the wild</strain>
    </source>
</reference>
<feature type="compositionally biased region" description="Polar residues" evidence="2">
    <location>
        <begin position="177"/>
        <end position="206"/>
    </location>
</feature>
<accession>A0A8K0K879</accession>
<dbReference type="OrthoDB" id="6281275at2759"/>
<dbReference type="EMBL" id="KZ308477">
    <property type="protein sequence ID" value="KAG8230304.1"/>
    <property type="molecule type" value="Genomic_DNA"/>
</dbReference>
<keyword evidence="1" id="KW-0343">GTPase activation</keyword>
<dbReference type="Proteomes" id="UP000792457">
    <property type="component" value="Unassembled WGS sequence"/>
</dbReference>
<dbReference type="Pfam" id="PF00169">
    <property type="entry name" value="PH"/>
    <property type="match status" value="1"/>
</dbReference>
<dbReference type="Gene3D" id="1.10.555.10">
    <property type="entry name" value="Rho GTPase activation protein"/>
    <property type="match status" value="1"/>
</dbReference>
<dbReference type="PROSITE" id="PS50003">
    <property type="entry name" value="PH_DOMAIN"/>
    <property type="match status" value="1"/>
</dbReference>
<dbReference type="PANTHER" id="PTHR23175:SF23">
    <property type="entry name" value="PDZ DOMAIN-CONTAINING PROTEIN"/>
    <property type="match status" value="1"/>
</dbReference>
<proteinExistence type="predicted"/>
<dbReference type="GO" id="GO:0007165">
    <property type="term" value="P:signal transduction"/>
    <property type="evidence" value="ECO:0007669"/>
    <property type="project" value="InterPro"/>
</dbReference>
<reference evidence="5" key="1">
    <citation type="submission" date="2013-04" db="EMBL/GenBank/DDBJ databases">
        <authorList>
            <person name="Qu J."/>
            <person name="Murali S.C."/>
            <person name="Bandaranaike D."/>
            <person name="Bellair M."/>
            <person name="Blankenburg K."/>
            <person name="Chao H."/>
            <person name="Dinh H."/>
            <person name="Doddapaneni H."/>
            <person name="Downs B."/>
            <person name="Dugan-Rocha S."/>
            <person name="Elkadiri S."/>
            <person name="Gnanaolivu R.D."/>
            <person name="Hernandez B."/>
            <person name="Javaid M."/>
            <person name="Jayaseelan J.C."/>
            <person name="Lee S."/>
            <person name="Li M."/>
            <person name="Ming W."/>
            <person name="Munidasa M."/>
            <person name="Muniz J."/>
            <person name="Nguyen L."/>
            <person name="Ongeri F."/>
            <person name="Osuji N."/>
            <person name="Pu L.-L."/>
            <person name="Puazo M."/>
            <person name="Qu C."/>
            <person name="Quiroz J."/>
            <person name="Raj R."/>
            <person name="Weissenberger G."/>
            <person name="Xin Y."/>
            <person name="Zou X."/>
            <person name="Han Y."/>
            <person name="Richards S."/>
            <person name="Worley K."/>
            <person name="Muzny D."/>
            <person name="Gibbs R."/>
        </authorList>
    </citation>
    <scope>NUCLEOTIDE SEQUENCE</scope>
    <source>
        <strain evidence="5">Sampled in the wild</strain>
    </source>
</reference>
<dbReference type="InterPro" id="IPR000198">
    <property type="entry name" value="RhoGAP_dom"/>
</dbReference>
<feature type="compositionally biased region" description="Basic residues" evidence="2">
    <location>
        <begin position="207"/>
        <end position="218"/>
    </location>
</feature>
<sequence length="363" mass="38535">MTLGHSPASQTGSAATLNSSTGTAGTTTSSSSCSSSSEEVVDVRNGVVDVAEDYTKRKHVFRLSAGTGGPGSHSSELLLQAEDSIDMLQWIRALQESGCQPEGHAQIVANDKVHSTEATTNGSSMPPGSASAMHGVNSAQSVGTINPACAGSSAATSPYVNRLSPLPAHKGIRKLTSLRNRSPTGQSPVNKTRKASQGDQLPSPKSKTWKGRVAKQFRRIQQGGGASSPSSPTAPRPEGVTIGVPLEDCPPSTNHPFVPLLVELCTSIVEARGLDIIGIYRVPGNTAAVASLTEGVNRGFDCINMQFLMQDARWNDVNVISSLLKLFFRRLPDSLLTSYLYPLFIESDKIEEPERRIATIRKL</sequence>
<feature type="non-terminal residue" evidence="5">
    <location>
        <position position="1"/>
    </location>
</feature>
<feature type="region of interest" description="Disordered" evidence="2">
    <location>
        <begin position="161"/>
        <end position="241"/>
    </location>
</feature>
<feature type="domain" description="PH" evidence="3">
    <location>
        <begin position="1"/>
        <end position="99"/>
    </location>
</feature>
<dbReference type="SUPFAM" id="SSF50729">
    <property type="entry name" value="PH domain-like"/>
    <property type="match status" value="1"/>
</dbReference>
<gene>
    <name evidence="5" type="ORF">J437_LFUL008496</name>
</gene>
<feature type="domain" description="Rho-GAP" evidence="4">
    <location>
        <begin position="244"/>
        <end position="363"/>
    </location>
</feature>
<feature type="region of interest" description="Disordered" evidence="2">
    <location>
        <begin position="1"/>
        <end position="44"/>
    </location>
</feature>
<feature type="compositionally biased region" description="Low complexity" evidence="2">
    <location>
        <begin position="227"/>
        <end position="237"/>
    </location>
</feature>